<dbReference type="EMBL" id="CP001804">
    <property type="protein sequence ID" value="ACY13811.1"/>
    <property type="molecule type" value="Genomic_DNA"/>
</dbReference>
<dbReference type="Proteomes" id="UP000001880">
    <property type="component" value="Chromosome"/>
</dbReference>
<accession>D0LTB6</accession>
<dbReference type="RefSeq" id="WP_012826420.1">
    <property type="nucleotide sequence ID" value="NC_013440.1"/>
</dbReference>
<evidence type="ECO:0000313" key="3">
    <source>
        <dbReference type="Proteomes" id="UP000001880"/>
    </source>
</evidence>
<organism evidence="2 3">
    <name type="scientific">Haliangium ochraceum (strain DSM 14365 / JCM 11303 / SMP-2)</name>
    <dbReference type="NCBI Taxonomy" id="502025"/>
    <lineage>
        <taxon>Bacteria</taxon>
        <taxon>Pseudomonadati</taxon>
        <taxon>Myxococcota</taxon>
        <taxon>Polyangia</taxon>
        <taxon>Haliangiales</taxon>
        <taxon>Kofleriaceae</taxon>
        <taxon>Haliangium</taxon>
    </lineage>
</organism>
<reference evidence="2 3" key="1">
    <citation type="journal article" date="2010" name="Stand. Genomic Sci.">
        <title>Complete genome sequence of Haliangium ochraceum type strain (SMP-2).</title>
        <authorList>
            <consortium name="US DOE Joint Genome Institute (JGI-PGF)"/>
            <person name="Ivanova N."/>
            <person name="Daum C."/>
            <person name="Lang E."/>
            <person name="Abt B."/>
            <person name="Kopitz M."/>
            <person name="Saunders E."/>
            <person name="Lapidus A."/>
            <person name="Lucas S."/>
            <person name="Glavina Del Rio T."/>
            <person name="Nolan M."/>
            <person name="Tice H."/>
            <person name="Copeland A."/>
            <person name="Cheng J.F."/>
            <person name="Chen F."/>
            <person name="Bruce D."/>
            <person name="Goodwin L."/>
            <person name="Pitluck S."/>
            <person name="Mavromatis K."/>
            <person name="Pati A."/>
            <person name="Mikhailova N."/>
            <person name="Chen A."/>
            <person name="Palaniappan K."/>
            <person name="Land M."/>
            <person name="Hauser L."/>
            <person name="Chang Y.J."/>
            <person name="Jeffries C.D."/>
            <person name="Detter J.C."/>
            <person name="Brettin T."/>
            <person name="Rohde M."/>
            <person name="Goker M."/>
            <person name="Bristow J."/>
            <person name="Markowitz V."/>
            <person name="Eisen J.A."/>
            <person name="Hugenholtz P."/>
            <person name="Kyrpides N.C."/>
            <person name="Klenk H.P."/>
        </authorList>
    </citation>
    <scope>NUCLEOTIDE SEQUENCE [LARGE SCALE GENOMIC DNA]</scope>
    <source>
        <strain evidence="3">DSM 14365 / CIP 107738 / JCM 11303 / AJ 13395 / SMP-2</strain>
    </source>
</reference>
<gene>
    <name evidence="2" type="ordered locus">Hoch_1251</name>
</gene>
<protein>
    <recommendedName>
        <fullName evidence="4">Outer membrane protein beta-barrel domain-containing protein</fullName>
    </recommendedName>
</protein>
<evidence type="ECO:0000256" key="1">
    <source>
        <dbReference type="SAM" id="SignalP"/>
    </source>
</evidence>
<dbReference type="KEGG" id="hoh:Hoch_1251"/>
<name>D0LTB6_HALO1</name>
<feature type="signal peptide" evidence="1">
    <location>
        <begin position="1"/>
        <end position="28"/>
    </location>
</feature>
<dbReference type="STRING" id="502025.Hoch_1251"/>
<evidence type="ECO:0000313" key="2">
    <source>
        <dbReference type="EMBL" id="ACY13811.1"/>
    </source>
</evidence>
<proteinExistence type="predicted"/>
<sequence>MSRTRRTRAALLLGLVIAALSTAAPARADRAVYGTFGVGSSHPFRPGATTPATELGVRGALGDFDLAFLIHQEGGRMLYFQPTASVIRFAAAWRPRLLERSPNYAYLGGSAFAVLDGESRVGGSVELGYGWRSSIGKLGGFVQWQSPWYRSWTESAGTALRYGTTAGGELDTRWRMFMARVRAGLVGGTRPYIMATLGAGWQWR</sequence>
<keyword evidence="3" id="KW-1185">Reference proteome</keyword>
<keyword evidence="1" id="KW-0732">Signal</keyword>
<evidence type="ECO:0008006" key="4">
    <source>
        <dbReference type="Google" id="ProtNLM"/>
    </source>
</evidence>
<dbReference type="HOGENOM" id="CLU_1341701_0_0_7"/>
<dbReference type="AlphaFoldDB" id="D0LTB6"/>
<feature type="chain" id="PRO_5003011643" description="Outer membrane protein beta-barrel domain-containing protein" evidence="1">
    <location>
        <begin position="29"/>
        <end position="204"/>
    </location>
</feature>